<proteinExistence type="evidence at transcript level"/>
<evidence type="ECO:0000313" key="4">
    <source>
        <dbReference type="EMBL" id="ACZ15981.1"/>
    </source>
</evidence>
<protein>
    <submittedName>
        <fullName evidence="4">Leukocyte cell derived chemotaxin 1-like protein</fullName>
    </submittedName>
</protein>
<reference evidence="4" key="1">
    <citation type="journal article" date="2010" name="Fish Shellfish Immunol.">
        <title>BRICHOS domain-containing leukocyte cell-derived chemotaxin 1-like cDNA from disk abalone Haliotis discus discus.</title>
        <authorList>
            <person name="Kim Y."/>
            <person name="De Zoysa M."/>
            <person name="Lee Y."/>
            <person name="Whang I."/>
            <person name="Lee J."/>
        </authorList>
    </citation>
    <scope>NUCLEOTIDE SEQUENCE</scope>
</reference>
<feature type="signal peptide" evidence="2">
    <location>
        <begin position="1"/>
        <end position="16"/>
    </location>
</feature>
<evidence type="ECO:0000259" key="3">
    <source>
        <dbReference type="PROSITE" id="PS50869"/>
    </source>
</evidence>
<dbReference type="EMBL" id="FJ864723">
    <property type="protein sequence ID" value="ACZ15981.1"/>
    <property type="molecule type" value="mRNA"/>
</dbReference>
<dbReference type="AlphaFoldDB" id="D5FW85"/>
<keyword evidence="1" id="KW-1015">Disulfide bond</keyword>
<name>D5FW85_HALDI</name>
<accession>D5FW85</accession>
<feature type="domain" description="BRICHOS" evidence="3">
    <location>
        <begin position="53"/>
        <end position="146"/>
    </location>
</feature>
<organism evidence="4">
    <name type="scientific">Haliotis discus discus</name>
    <name type="common">disc abalone</name>
    <dbReference type="NCBI Taxonomy" id="91233"/>
    <lineage>
        <taxon>Eukaryota</taxon>
        <taxon>Metazoa</taxon>
        <taxon>Spiralia</taxon>
        <taxon>Lophotrochozoa</taxon>
        <taxon>Mollusca</taxon>
        <taxon>Gastropoda</taxon>
        <taxon>Vetigastropoda</taxon>
        <taxon>Lepetellida</taxon>
        <taxon>Haliotoidea</taxon>
        <taxon>Haliotidae</taxon>
        <taxon>Haliotis</taxon>
    </lineage>
</organism>
<dbReference type="PROSITE" id="PS50869">
    <property type="entry name" value="BRICHOS"/>
    <property type="match status" value="1"/>
</dbReference>
<dbReference type="InterPro" id="IPR007084">
    <property type="entry name" value="BRICHOS_dom"/>
</dbReference>
<keyword evidence="2" id="KW-0732">Signal</keyword>
<dbReference type="Pfam" id="PF04089">
    <property type="entry name" value="BRICHOS"/>
    <property type="match status" value="1"/>
</dbReference>
<sequence>MFAVALVILFLQGTGATEYAQGAVTAGDEVVPMDIELHDKSMITYPGTPDPPQGCFKRSINYHDFTKGLVAMKIIEKKTCFVKPSDETYDEVKKVVDRIEKGDTAPKVQATEEWVVPETPLPSDEVEQKVGKRIANFCDGCKVHVLKDGKVVRAAADVPRLTRQGKAVKRLSKSKRRGSWCLFCWGCRVGGK</sequence>
<evidence type="ECO:0000256" key="1">
    <source>
        <dbReference type="ARBA" id="ARBA00023157"/>
    </source>
</evidence>
<feature type="chain" id="PRO_5003072384" evidence="2">
    <location>
        <begin position="17"/>
        <end position="192"/>
    </location>
</feature>
<evidence type="ECO:0000256" key="2">
    <source>
        <dbReference type="SAM" id="SignalP"/>
    </source>
</evidence>